<protein>
    <submittedName>
        <fullName evidence="1">Uncharacterized protein</fullName>
    </submittedName>
</protein>
<dbReference type="Proteomes" id="UP001050241">
    <property type="component" value="Unassembled WGS sequence"/>
</dbReference>
<dbReference type="EMBL" id="BQFY01000025">
    <property type="protein sequence ID" value="GJJ84910.1"/>
    <property type="molecule type" value="Genomic_DNA"/>
</dbReference>
<name>A0ABD0BUA8_ENTCL</name>
<organism evidence="1 2">
    <name type="scientific">Enterobacter cloacae</name>
    <dbReference type="NCBI Taxonomy" id="550"/>
    <lineage>
        <taxon>Bacteria</taxon>
        <taxon>Pseudomonadati</taxon>
        <taxon>Pseudomonadota</taxon>
        <taxon>Gammaproteobacteria</taxon>
        <taxon>Enterobacterales</taxon>
        <taxon>Enterobacteriaceae</taxon>
        <taxon>Enterobacter</taxon>
        <taxon>Enterobacter cloacae complex</taxon>
    </lineage>
</organism>
<accession>A0ABD0BUA8</accession>
<evidence type="ECO:0000313" key="2">
    <source>
        <dbReference type="Proteomes" id="UP001050241"/>
    </source>
</evidence>
<reference evidence="1" key="1">
    <citation type="submission" date="2021-11" db="EMBL/GenBank/DDBJ databases">
        <title>WGS analysis for carbapenemase-producing Enterobacterales outbreak in a University Hospital, Japan.</title>
        <authorList>
            <person name="Tukada M."/>
            <person name="Miyazaki T."/>
            <person name="Aoki K."/>
            <person name="Yoshizawa S."/>
            <person name="Ishii Y."/>
            <person name="Tateda K."/>
        </authorList>
    </citation>
    <scope>NUCLEOTIDE SEQUENCE</scope>
    <source>
        <strain evidence="1">TUM16652</strain>
    </source>
</reference>
<proteinExistence type="predicted"/>
<comment type="caution">
    <text evidence="1">The sequence shown here is derived from an EMBL/GenBank/DDBJ whole genome shotgun (WGS) entry which is preliminary data.</text>
</comment>
<gene>
    <name evidence="1" type="ORF">TUM16652_36100</name>
</gene>
<dbReference type="AlphaFoldDB" id="A0ABD0BUA8"/>
<sequence>MRRTPTSFDTTSFCLPEPKNNRTQYASYVDTDQVFSLHHNHLNTKDNNN</sequence>
<evidence type="ECO:0000313" key="1">
    <source>
        <dbReference type="EMBL" id="GJJ84910.1"/>
    </source>
</evidence>